<dbReference type="GO" id="GO:0006355">
    <property type="term" value="P:regulation of DNA-templated transcription"/>
    <property type="evidence" value="ECO:0007669"/>
    <property type="project" value="InterPro"/>
</dbReference>
<dbReference type="InterPro" id="IPR010985">
    <property type="entry name" value="Ribbon_hlx_hlx"/>
</dbReference>
<evidence type="ECO:0000313" key="1">
    <source>
        <dbReference type="EMBL" id="OGD65347.1"/>
    </source>
</evidence>
<dbReference type="AlphaFoldDB" id="A0A1F5ED13"/>
<evidence type="ECO:0000313" key="2">
    <source>
        <dbReference type="Proteomes" id="UP000176451"/>
    </source>
</evidence>
<dbReference type="InterPro" id="IPR013321">
    <property type="entry name" value="Arc_rbn_hlx_hlx"/>
</dbReference>
<organism evidence="1 2">
    <name type="scientific">Candidatus Berkelbacteria bacterium RIFCSPHIGHO2_12_FULL_36_9</name>
    <dbReference type="NCBI Taxonomy" id="1797469"/>
    <lineage>
        <taxon>Bacteria</taxon>
        <taxon>Candidatus Berkelbacteria</taxon>
    </lineage>
</organism>
<dbReference type="SUPFAM" id="SSF47598">
    <property type="entry name" value="Ribbon-helix-helix"/>
    <property type="match status" value="1"/>
</dbReference>
<evidence type="ECO:0008006" key="3">
    <source>
        <dbReference type="Google" id="ProtNLM"/>
    </source>
</evidence>
<gene>
    <name evidence="1" type="ORF">A3F08_02110</name>
</gene>
<comment type="caution">
    <text evidence="1">The sequence shown here is derived from an EMBL/GenBank/DDBJ whole genome shotgun (WGS) entry which is preliminary data.</text>
</comment>
<proteinExistence type="predicted"/>
<accession>A0A1F5ED13</accession>
<name>A0A1F5ED13_9BACT</name>
<dbReference type="STRING" id="1797469.A3F08_02110"/>
<sequence>MSIKTVNISFNENLLREIDKFAQKEALSRSDVLRIGTKKYIQNLSEWRLLQQIGKKQALKLGFKSEDDIVNRII</sequence>
<protein>
    <recommendedName>
        <fullName evidence="3">Ribbon-helix-helix protein CopG domain-containing protein</fullName>
    </recommendedName>
</protein>
<dbReference type="Proteomes" id="UP000176451">
    <property type="component" value="Unassembled WGS sequence"/>
</dbReference>
<dbReference type="EMBL" id="MEZV01000060">
    <property type="protein sequence ID" value="OGD65347.1"/>
    <property type="molecule type" value="Genomic_DNA"/>
</dbReference>
<dbReference type="Gene3D" id="1.10.1220.10">
    <property type="entry name" value="Met repressor-like"/>
    <property type="match status" value="1"/>
</dbReference>
<reference evidence="1 2" key="1">
    <citation type="journal article" date="2016" name="Nat. Commun.">
        <title>Thousands of microbial genomes shed light on interconnected biogeochemical processes in an aquifer system.</title>
        <authorList>
            <person name="Anantharaman K."/>
            <person name="Brown C.T."/>
            <person name="Hug L.A."/>
            <person name="Sharon I."/>
            <person name="Castelle C.J."/>
            <person name="Probst A.J."/>
            <person name="Thomas B.C."/>
            <person name="Singh A."/>
            <person name="Wilkins M.J."/>
            <person name="Karaoz U."/>
            <person name="Brodie E.L."/>
            <person name="Williams K.H."/>
            <person name="Hubbard S.S."/>
            <person name="Banfield J.F."/>
        </authorList>
    </citation>
    <scope>NUCLEOTIDE SEQUENCE [LARGE SCALE GENOMIC DNA]</scope>
</reference>